<sequence length="45" mass="4827">MQATRTLASGVKVSGRVRYSLNCCDTDLCNAYVQGAATFAPLLFL</sequence>
<evidence type="ECO:0000313" key="1">
    <source>
        <dbReference type="EMBL" id="CAD2173455.1"/>
    </source>
</evidence>
<dbReference type="EMBL" id="CAJEWN010000218">
    <property type="protein sequence ID" value="CAD2173455.1"/>
    <property type="molecule type" value="Genomic_DNA"/>
</dbReference>
<dbReference type="Proteomes" id="UP000580250">
    <property type="component" value="Unassembled WGS sequence"/>
</dbReference>
<protein>
    <submittedName>
        <fullName evidence="1">Uncharacterized protein</fullName>
    </submittedName>
</protein>
<comment type="caution">
    <text evidence="1">The sequence shown here is derived from an EMBL/GenBank/DDBJ whole genome shotgun (WGS) entry which is preliminary data.</text>
</comment>
<accession>A0A6V7VEQ8</accession>
<reference evidence="1 2" key="1">
    <citation type="submission" date="2020-08" db="EMBL/GenBank/DDBJ databases">
        <authorList>
            <person name="Koutsovoulos G."/>
            <person name="Danchin GJ E."/>
        </authorList>
    </citation>
    <scope>NUCLEOTIDE SEQUENCE [LARGE SCALE GENOMIC DNA]</scope>
</reference>
<gene>
    <name evidence="1" type="ORF">MENT_LOCUS25062</name>
</gene>
<dbReference type="AlphaFoldDB" id="A0A6V7VEQ8"/>
<evidence type="ECO:0000313" key="2">
    <source>
        <dbReference type="Proteomes" id="UP000580250"/>
    </source>
</evidence>
<organism evidence="1 2">
    <name type="scientific">Meloidogyne enterolobii</name>
    <name type="common">Root-knot nematode worm</name>
    <name type="synonym">Meloidogyne mayaguensis</name>
    <dbReference type="NCBI Taxonomy" id="390850"/>
    <lineage>
        <taxon>Eukaryota</taxon>
        <taxon>Metazoa</taxon>
        <taxon>Ecdysozoa</taxon>
        <taxon>Nematoda</taxon>
        <taxon>Chromadorea</taxon>
        <taxon>Rhabditida</taxon>
        <taxon>Tylenchina</taxon>
        <taxon>Tylenchomorpha</taxon>
        <taxon>Tylenchoidea</taxon>
        <taxon>Meloidogynidae</taxon>
        <taxon>Meloidogyninae</taxon>
        <taxon>Meloidogyne</taxon>
    </lineage>
</organism>
<proteinExistence type="predicted"/>
<name>A0A6V7VEQ8_MELEN</name>